<dbReference type="InterPro" id="IPR050480">
    <property type="entry name" value="CysZ-like"/>
</dbReference>
<keyword evidence="9 10" id="KW-0472">Membrane</keyword>
<dbReference type="AlphaFoldDB" id="A0A7L4USK3"/>
<dbReference type="GO" id="GO:0019344">
    <property type="term" value="P:cysteine biosynthetic process"/>
    <property type="evidence" value="ECO:0007669"/>
    <property type="project" value="TreeGrafter"/>
</dbReference>
<keyword evidence="2" id="KW-0813">Transport</keyword>
<evidence type="ECO:0000313" key="12">
    <source>
        <dbReference type="Proteomes" id="UP000251835"/>
    </source>
</evidence>
<keyword evidence="6 10" id="KW-0812">Transmembrane</keyword>
<keyword evidence="12" id="KW-1185">Reference proteome</keyword>
<reference evidence="11 12" key="1">
    <citation type="submission" date="2018-05" db="EMBL/GenBank/DDBJ databases">
        <title>Genomic Encyclopedia of Type Strains, Phase IV (KMG-IV): sequencing the most valuable type-strain genomes for metagenomic binning, comparative biology and taxonomic classification.</title>
        <authorList>
            <person name="Goeker M."/>
        </authorList>
    </citation>
    <scope>NUCLEOTIDE SEQUENCE [LARGE SCALE GENOMIC DNA]</scope>
    <source>
        <strain evidence="11 12">DSM 28579</strain>
    </source>
</reference>
<feature type="transmembrane region" description="Helical" evidence="10">
    <location>
        <begin position="79"/>
        <end position="108"/>
    </location>
</feature>
<dbReference type="Proteomes" id="UP000251835">
    <property type="component" value="Unassembled WGS sequence"/>
</dbReference>
<feature type="transmembrane region" description="Helical" evidence="10">
    <location>
        <begin position="236"/>
        <end position="254"/>
    </location>
</feature>
<evidence type="ECO:0000256" key="4">
    <source>
        <dbReference type="ARBA" id="ARBA00022519"/>
    </source>
</evidence>
<dbReference type="EMBL" id="QENZ01000003">
    <property type="protein sequence ID" value="PVX51964.1"/>
    <property type="molecule type" value="Genomic_DNA"/>
</dbReference>
<comment type="caution">
    <text evidence="11">The sequence shown here is derived from an EMBL/GenBank/DDBJ whole genome shotgun (WGS) entry which is preliminary data.</text>
</comment>
<dbReference type="PANTHER" id="PTHR37468:SF1">
    <property type="entry name" value="SULFATE TRANSPORTER CYSZ"/>
    <property type="match status" value="1"/>
</dbReference>
<accession>A0A7L4USK3</accession>
<protein>
    <submittedName>
        <fullName evidence="11">Uncharacterized protein involved in cysteine biosynthesis</fullName>
    </submittedName>
</protein>
<dbReference type="InterPro" id="IPR059112">
    <property type="entry name" value="CysZ/EI24"/>
</dbReference>
<evidence type="ECO:0000256" key="6">
    <source>
        <dbReference type="ARBA" id="ARBA00022692"/>
    </source>
</evidence>
<name>A0A7L4USK3_BALHA</name>
<evidence type="ECO:0000256" key="7">
    <source>
        <dbReference type="ARBA" id="ARBA00022989"/>
    </source>
</evidence>
<sequence>MKAFREFGLAIQCYNRGFKLLFHKKIRLFLFIPIVINILLIVGGYSLITNFTDGLSEKIFQLTGAENLTFWGSAYFDELIYGIFYFTFNVLFILSLILYGGFLIIIIMSPFFSIISERIESLETGVDYPFSIKKALQDIWRGIKITVRNAVVQLLLSVVIFIIGFIPILGAFAPILLFVTSSFFYGASFMDFGMERHYPTIRESISFIRQHRVATFGVGALFALSLFLPLCNLFLAAFVAIWSVIAGTLVILKIQNKQFY</sequence>
<dbReference type="GO" id="GO:0009675">
    <property type="term" value="F:high-affinity sulfate:proton symporter activity"/>
    <property type="evidence" value="ECO:0007669"/>
    <property type="project" value="TreeGrafter"/>
</dbReference>
<evidence type="ECO:0000256" key="5">
    <source>
        <dbReference type="ARBA" id="ARBA00022605"/>
    </source>
</evidence>
<organism evidence="11 12">
    <name type="scientific">Balneicella halophila</name>
    <dbReference type="NCBI Taxonomy" id="1537566"/>
    <lineage>
        <taxon>Bacteria</taxon>
        <taxon>Pseudomonadati</taxon>
        <taxon>Bacteroidota</taxon>
        <taxon>Bacteroidia</taxon>
        <taxon>Bacteroidales</taxon>
        <taxon>Balneicellaceae</taxon>
        <taxon>Balneicella</taxon>
    </lineage>
</organism>
<evidence type="ECO:0000313" key="11">
    <source>
        <dbReference type="EMBL" id="PVX51964.1"/>
    </source>
</evidence>
<evidence type="ECO:0000256" key="10">
    <source>
        <dbReference type="SAM" id="Phobius"/>
    </source>
</evidence>
<keyword evidence="3" id="KW-1003">Cell membrane</keyword>
<dbReference type="Pfam" id="PF07264">
    <property type="entry name" value="EI24"/>
    <property type="match status" value="1"/>
</dbReference>
<dbReference type="PANTHER" id="PTHR37468">
    <property type="entry name" value="SULFATE TRANSPORTER CYSZ"/>
    <property type="match status" value="1"/>
</dbReference>
<keyword evidence="7 10" id="KW-1133">Transmembrane helix</keyword>
<keyword evidence="8" id="KW-0764">Sulfate transport</keyword>
<comment type="subcellular location">
    <subcellularLocation>
        <location evidence="1">Membrane</location>
        <topology evidence="1">Multi-pass membrane protein</topology>
    </subcellularLocation>
</comment>
<feature type="transmembrane region" description="Helical" evidence="10">
    <location>
        <begin position="150"/>
        <end position="169"/>
    </location>
</feature>
<gene>
    <name evidence="11" type="ORF">C7377_0258</name>
</gene>
<keyword evidence="5" id="KW-0028">Amino-acid biosynthesis</keyword>
<evidence type="ECO:0000256" key="2">
    <source>
        <dbReference type="ARBA" id="ARBA00022448"/>
    </source>
</evidence>
<evidence type="ECO:0000256" key="8">
    <source>
        <dbReference type="ARBA" id="ARBA00023032"/>
    </source>
</evidence>
<evidence type="ECO:0000256" key="9">
    <source>
        <dbReference type="ARBA" id="ARBA00023136"/>
    </source>
</evidence>
<evidence type="ECO:0000256" key="3">
    <source>
        <dbReference type="ARBA" id="ARBA00022475"/>
    </source>
</evidence>
<keyword evidence="4" id="KW-0997">Cell inner membrane</keyword>
<feature type="transmembrane region" description="Helical" evidence="10">
    <location>
        <begin position="28"/>
        <end position="48"/>
    </location>
</feature>
<proteinExistence type="predicted"/>
<evidence type="ECO:0000256" key="1">
    <source>
        <dbReference type="ARBA" id="ARBA00004141"/>
    </source>
</evidence>
<dbReference type="RefSeq" id="WP_165806821.1">
    <property type="nucleotide sequence ID" value="NZ_QENZ01000003.1"/>
</dbReference>
<dbReference type="GO" id="GO:0000103">
    <property type="term" value="P:sulfate assimilation"/>
    <property type="evidence" value="ECO:0007669"/>
    <property type="project" value="TreeGrafter"/>
</dbReference>
<dbReference type="GO" id="GO:0005886">
    <property type="term" value="C:plasma membrane"/>
    <property type="evidence" value="ECO:0007669"/>
    <property type="project" value="TreeGrafter"/>
</dbReference>